<evidence type="ECO:0000256" key="1">
    <source>
        <dbReference type="SAM" id="SignalP"/>
    </source>
</evidence>
<name>A0ABR0T5B7_9HYPO</name>
<protein>
    <submittedName>
        <fullName evidence="2">Uncharacterized protein</fullName>
    </submittedName>
</protein>
<evidence type="ECO:0000313" key="3">
    <source>
        <dbReference type="Proteomes" id="UP001338125"/>
    </source>
</evidence>
<dbReference type="EMBL" id="JAVFKD010000001">
    <property type="protein sequence ID" value="KAK5999171.1"/>
    <property type="molecule type" value="Genomic_DNA"/>
</dbReference>
<evidence type="ECO:0000313" key="2">
    <source>
        <dbReference type="EMBL" id="KAK5999171.1"/>
    </source>
</evidence>
<gene>
    <name evidence="2" type="ORF">PT974_01561</name>
</gene>
<sequence length="122" mass="13267">MHFQLIPVAAMLLGVLVPSTQATVALGTITFSTSQGSKKWNAAWIEGEGQDKTCGRAATISTSDQNPCGRKFRLSNGFTYSLAGCGDSSFRLLNDNGSFNNKCRFVSDNFNGFCGMHRQWNC</sequence>
<reference evidence="2 3" key="1">
    <citation type="submission" date="2024-01" db="EMBL/GenBank/DDBJ databases">
        <title>Complete genome of Cladobotryum mycophilum ATHUM6906.</title>
        <authorList>
            <person name="Christinaki A.C."/>
            <person name="Myridakis A.I."/>
            <person name="Kouvelis V.N."/>
        </authorList>
    </citation>
    <scope>NUCLEOTIDE SEQUENCE [LARGE SCALE GENOMIC DNA]</scope>
    <source>
        <strain evidence="2 3">ATHUM6906</strain>
    </source>
</reference>
<feature type="signal peptide" evidence="1">
    <location>
        <begin position="1"/>
        <end position="22"/>
    </location>
</feature>
<feature type="chain" id="PRO_5045908497" evidence="1">
    <location>
        <begin position="23"/>
        <end position="122"/>
    </location>
</feature>
<proteinExistence type="predicted"/>
<keyword evidence="1" id="KW-0732">Signal</keyword>
<keyword evidence="3" id="KW-1185">Reference proteome</keyword>
<dbReference type="Proteomes" id="UP001338125">
    <property type="component" value="Unassembled WGS sequence"/>
</dbReference>
<accession>A0ABR0T5B7</accession>
<organism evidence="2 3">
    <name type="scientific">Cladobotryum mycophilum</name>
    <dbReference type="NCBI Taxonomy" id="491253"/>
    <lineage>
        <taxon>Eukaryota</taxon>
        <taxon>Fungi</taxon>
        <taxon>Dikarya</taxon>
        <taxon>Ascomycota</taxon>
        <taxon>Pezizomycotina</taxon>
        <taxon>Sordariomycetes</taxon>
        <taxon>Hypocreomycetidae</taxon>
        <taxon>Hypocreales</taxon>
        <taxon>Hypocreaceae</taxon>
        <taxon>Cladobotryum</taxon>
    </lineage>
</organism>
<comment type="caution">
    <text evidence="2">The sequence shown here is derived from an EMBL/GenBank/DDBJ whole genome shotgun (WGS) entry which is preliminary data.</text>
</comment>